<evidence type="ECO:0000256" key="2">
    <source>
        <dbReference type="ARBA" id="ARBA00022598"/>
    </source>
</evidence>
<dbReference type="PANTHER" id="PTHR43272:SF32">
    <property type="entry name" value="AMP-DEPENDENT SYNTHETASE_LIGASE DOMAIN-CONTAINING PROTEIN"/>
    <property type="match status" value="1"/>
</dbReference>
<keyword evidence="3" id="KW-0276">Fatty acid metabolism</keyword>
<dbReference type="Proteomes" id="UP000011863">
    <property type="component" value="Chromosome"/>
</dbReference>
<evidence type="ECO:0000313" key="8">
    <source>
        <dbReference type="EMBL" id="BAN00931.1"/>
    </source>
</evidence>
<proteinExistence type="inferred from homology"/>
<dbReference type="Gene3D" id="3.30.300.30">
    <property type="match status" value="1"/>
</dbReference>
<reference evidence="8 9" key="1">
    <citation type="journal article" date="2013" name="Int. J. Syst. Evol. Microbiol.">
        <title>Ilumatobacter nonamiense sp. nov. and Ilumatobacter coccineum sp. nov., isolated from seashore sand.</title>
        <authorList>
            <person name="Matsumoto A."/>
            <person name="Kasai H."/>
            <person name="Matsuo Y."/>
            <person name="Shizuri Y."/>
            <person name="Ichikawa N."/>
            <person name="Fujita N."/>
            <person name="Omura S."/>
            <person name="Takahashi Y."/>
        </authorList>
    </citation>
    <scope>NUCLEOTIDE SEQUENCE [LARGE SCALE GENOMIC DNA]</scope>
    <source>
        <strain evidence="9">NBRC 103263 / KCTC 29153 / YM16-304</strain>
    </source>
</reference>
<keyword evidence="9" id="KW-1185">Reference proteome</keyword>
<evidence type="ECO:0000256" key="6">
    <source>
        <dbReference type="ARBA" id="ARBA00032875"/>
    </source>
</evidence>
<dbReference type="InterPro" id="IPR020845">
    <property type="entry name" value="AMP-binding_CS"/>
</dbReference>
<evidence type="ECO:0000259" key="7">
    <source>
        <dbReference type="Pfam" id="PF00501"/>
    </source>
</evidence>
<keyword evidence="4" id="KW-0443">Lipid metabolism</keyword>
<gene>
    <name evidence="8" type="primary">fadD</name>
    <name evidence="8" type="ORF">YM304_06170</name>
</gene>
<name>A0A6C7E269_ILUCY</name>
<dbReference type="InterPro" id="IPR045851">
    <property type="entry name" value="AMP-bd_C_sf"/>
</dbReference>
<dbReference type="Gene3D" id="3.40.50.12780">
    <property type="entry name" value="N-terminal domain of ligase-like"/>
    <property type="match status" value="1"/>
</dbReference>
<dbReference type="InterPro" id="IPR000873">
    <property type="entry name" value="AMP-dep_synth/lig_dom"/>
</dbReference>
<keyword evidence="2 8" id="KW-0436">Ligase</keyword>
<comment type="similarity">
    <text evidence="1">Belongs to the ATP-dependent AMP-binding enzyme family.</text>
</comment>
<dbReference type="SUPFAM" id="SSF56801">
    <property type="entry name" value="Acetyl-CoA synthetase-like"/>
    <property type="match status" value="1"/>
</dbReference>
<dbReference type="RefSeq" id="WP_015440179.1">
    <property type="nucleotide sequence ID" value="NC_020520.1"/>
</dbReference>
<protein>
    <recommendedName>
        <fullName evidence="6">Acyl-CoA synthetase</fullName>
    </recommendedName>
</protein>
<dbReference type="KEGG" id="aym:YM304_06170"/>
<evidence type="ECO:0000256" key="3">
    <source>
        <dbReference type="ARBA" id="ARBA00022832"/>
    </source>
</evidence>
<dbReference type="InterPro" id="IPR042099">
    <property type="entry name" value="ANL_N_sf"/>
</dbReference>
<dbReference type="AlphaFoldDB" id="A0A6C7E269"/>
<evidence type="ECO:0000256" key="1">
    <source>
        <dbReference type="ARBA" id="ARBA00006432"/>
    </source>
</evidence>
<comment type="catalytic activity">
    <reaction evidence="5">
        <text>a long-chain fatty acid + ATP + CoA = a long-chain fatty acyl-CoA + AMP + diphosphate</text>
        <dbReference type="Rhea" id="RHEA:15421"/>
        <dbReference type="ChEBI" id="CHEBI:30616"/>
        <dbReference type="ChEBI" id="CHEBI:33019"/>
        <dbReference type="ChEBI" id="CHEBI:57287"/>
        <dbReference type="ChEBI" id="CHEBI:57560"/>
        <dbReference type="ChEBI" id="CHEBI:83139"/>
        <dbReference type="ChEBI" id="CHEBI:456215"/>
        <dbReference type="EC" id="6.2.1.3"/>
    </reaction>
    <physiologicalReaction direction="left-to-right" evidence="5">
        <dbReference type="Rhea" id="RHEA:15422"/>
    </physiologicalReaction>
</comment>
<evidence type="ECO:0000256" key="4">
    <source>
        <dbReference type="ARBA" id="ARBA00023098"/>
    </source>
</evidence>
<accession>A0A6C7E269</accession>
<dbReference type="EMBL" id="AP012057">
    <property type="protein sequence ID" value="BAN00931.1"/>
    <property type="molecule type" value="Genomic_DNA"/>
</dbReference>
<evidence type="ECO:0000256" key="5">
    <source>
        <dbReference type="ARBA" id="ARBA00024484"/>
    </source>
</evidence>
<dbReference type="Pfam" id="PF23562">
    <property type="entry name" value="AMP-binding_C_3"/>
    <property type="match status" value="1"/>
</dbReference>
<dbReference type="GO" id="GO:0016020">
    <property type="term" value="C:membrane"/>
    <property type="evidence" value="ECO:0007669"/>
    <property type="project" value="TreeGrafter"/>
</dbReference>
<feature type="domain" description="AMP-dependent synthetase/ligase" evidence="7">
    <location>
        <begin position="27"/>
        <end position="443"/>
    </location>
</feature>
<dbReference type="OrthoDB" id="9803968at2"/>
<dbReference type="GO" id="GO:0004467">
    <property type="term" value="F:long-chain fatty acid-CoA ligase activity"/>
    <property type="evidence" value="ECO:0007669"/>
    <property type="project" value="UniProtKB-EC"/>
</dbReference>
<dbReference type="PROSITE" id="PS00455">
    <property type="entry name" value="AMP_BINDING"/>
    <property type="match status" value="1"/>
</dbReference>
<dbReference type="Pfam" id="PF00501">
    <property type="entry name" value="AMP-binding"/>
    <property type="match status" value="1"/>
</dbReference>
<sequence>MTMPLTHDGRISTPDDTPTTLPAWLRFQAQQRPTETAIREKRLGRWREIDWAEYWNLAATVGAALTELGVAAGDRVAIHSENRPEWVYADIGAQGIGAIPFGIYPTNPAAEVGFLLEHSGARVLIAEDQEQVDKVIEAGDACPSVERIIVIDRRGVTDYDDERLMWWEDFLALGTAALEQHPLLFNDEVDRRVPSEVATIVYTSGTTGQPKAAMLSAHLMVEDGQAALGALGMTRSDEVLSYLPLCHLAEKVYTLFIPLQLGCVVNFAESIEAVQQNLVEIQPSVFLGVPRIWQKMRANIESRANDTDWLKRANFRLWLRVARWRGSVRVANRGQDTLATRIVGGIGHWMLYRPLKAKLGMLRCRQAVSGSAPISQETLEFFLGIGVPICEAYGLTEAATVSWTLSDDVRVGTVGPPVPSMDVKIADDGEILVKGPLVFSGYFRDEEATKQSFTDDGWLMTGDIGELADGHLRITDRKKDVMITAGGKNITPTVIENRLRASPLVKEAIVIGDGRKYVSALIGIEGEVAGDWAQRNDVAYTTYRDLTEQPEILELVAEVVREANTELARVEQVKSYRLLPKELDEDDSEVTATQKVKRRVIAERFADLIEGMYEETS</sequence>
<dbReference type="PANTHER" id="PTHR43272">
    <property type="entry name" value="LONG-CHAIN-FATTY-ACID--COA LIGASE"/>
    <property type="match status" value="1"/>
</dbReference>
<evidence type="ECO:0000313" key="9">
    <source>
        <dbReference type="Proteomes" id="UP000011863"/>
    </source>
</evidence>
<organism evidence="8 9">
    <name type="scientific">Ilumatobacter coccineus (strain NBRC 103263 / KCTC 29153 / YM16-304)</name>
    <dbReference type="NCBI Taxonomy" id="1313172"/>
    <lineage>
        <taxon>Bacteria</taxon>
        <taxon>Bacillati</taxon>
        <taxon>Actinomycetota</taxon>
        <taxon>Acidimicrobiia</taxon>
        <taxon>Acidimicrobiales</taxon>
        <taxon>Ilumatobacteraceae</taxon>
        <taxon>Ilumatobacter</taxon>
    </lineage>
</organism>